<keyword evidence="1 4" id="KW-0732">Signal</keyword>
<dbReference type="PANTHER" id="PTHR46130:SF3">
    <property type="entry name" value="CHROMOSOME UNDETERMINED SCAFFOLD_33, WHOLE GENOME SHOTGUN SEQUENCE"/>
    <property type="match status" value="1"/>
</dbReference>
<proteinExistence type="predicted"/>
<dbReference type="InterPro" id="IPR011936">
    <property type="entry name" value="Myxo_disulph_rpt"/>
</dbReference>
<evidence type="ECO:0000313" key="6">
    <source>
        <dbReference type="EMBL" id="CAI2363969.1"/>
    </source>
</evidence>
<evidence type="ECO:0000256" key="1">
    <source>
        <dbReference type="ARBA" id="ARBA00022729"/>
    </source>
</evidence>
<dbReference type="Gene3D" id="3.90.182.10">
    <property type="entry name" value="Toxin - Anthrax Protective Antigen,domain 1"/>
    <property type="match status" value="1"/>
</dbReference>
<dbReference type="GO" id="GO:0004222">
    <property type="term" value="F:metalloendopeptidase activity"/>
    <property type="evidence" value="ECO:0007669"/>
    <property type="project" value="TreeGrafter"/>
</dbReference>
<dbReference type="InterPro" id="IPR043543">
    <property type="entry name" value="PAPPA/PAPPA2"/>
</dbReference>
<dbReference type="SMART" id="SM00758">
    <property type="entry name" value="PA14"/>
    <property type="match status" value="1"/>
</dbReference>
<dbReference type="NCBIfam" id="TIGR02232">
    <property type="entry name" value="myxo_disulf_rpt"/>
    <property type="match status" value="2"/>
</dbReference>
<evidence type="ECO:0000256" key="4">
    <source>
        <dbReference type="SAM" id="SignalP"/>
    </source>
</evidence>
<keyword evidence="7" id="KW-1185">Reference proteome</keyword>
<evidence type="ECO:0000313" key="7">
    <source>
        <dbReference type="Proteomes" id="UP001295684"/>
    </source>
</evidence>
<dbReference type="InterPro" id="IPR037524">
    <property type="entry name" value="PA14/GLEYA"/>
</dbReference>
<feature type="chain" id="PRO_5042212441" description="PA14 domain-containing protein" evidence="4">
    <location>
        <begin position="22"/>
        <end position="448"/>
    </location>
</feature>
<keyword evidence="2" id="KW-0677">Repeat</keyword>
<dbReference type="Pfam" id="PF13948">
    <property type="entry name" value="DUF4215"/>
    <property type="match status" value="2"/>
</dbReference>
<sequence length="448" mass="47943">MNTIYRLKMMLFAAILCSALALDASQSTISGVASGDSLVINQTYTVTVQAKDTFGKNLFSGGEDIYAYITDPCTRGPNMSCVPSAFNQSAVNGGEKIIKLSDLRNGKYSTDFDLNHIGDATISIILAHRQAVVGKYYNSGGISGLPDVVTSSPDINFSWAAGQDITPGNSNNVSAQFTTKLISFQSGNCTVSATQDDGADVKINGVAHVSNYGINKASSTSFDYNFNAFETYDLKIDWKNLAGPGVIKLYWQCVGDKIIIPPKNYGYAEDLGASLLQVSVVCPEKYEQTPSTTDQCRTICGDGYVISPEVCDDNNTVSGDGCSTDCTVESGHVCAGGDSENKDTCRLWSTGFYTNDSVRPTECITKCGDGQRVGSEACDDGNTIDDDGCSSDCSEIELAWKCGTSVPNICTRDYKSVPLTSIERALQIGTLVAIPILITYRQILSCLQ</sequence>
<dbReference type="SUPFAM" id="SSF81296">
    <property type="entry name" value="E set domains"/>
    <property type="match status" value="1"/>
</dbReference>
<feature type="signal peptide" evidence="4">
    <location>
        <begin position="1"/>
        <end position="21"/>
    </location>
</feature>
<name>A0AAD1UBV8_EUPCR</name>
<dbReference type="InterPro" id="IPR011658">
    <property type="entry name" value="PA14_dom"/>
</dbReference>
<keyword evidence="3" id="KW-1015">Disulfide bond</keyword>
<dbReference type="Pfam" id="PF07691">
    <property type="entry name" value="PA14"/>
    <property type="match status" value="1"/>
</dbReference>
<dbReference type="GO" id="GO:0005615">
    <property type="term" value="C:extracellular space"/>
    <property type="evidence" value="ECO:0007669"/>
    <property type="project" value="TreeGrafter"/>
</dbReference>
<accession>A0AAD1UBV8</accession>
<dbReference type="InterPro" id="IPR014756">
    <property type="entry name" value="Ig_E-set"/>
</dbReference>
<organism evidence="6 7">
    <name type="scientific">Euplotes crassus</name>
    <dbReference type="NCBI Taxonomy" id="5936"/>
    <lineage>
        <taxon>Eukaryota</taxon>
        <taxon>Sar</taxon>
        <taxon>Alveolata</taxon>
        <taxon>Ciliophora</taxon>
        <taxon>Intramacronucleata</taxon>
        <taxon>Spirotrichea</taxon>
        <taxon>Hypotrichia</taxon>
        <taxon>Euplotida</taxon>
        <taxon>Euplotidae</taxon>
        <taxon>Moneuplotes</taxon>
    </lineage>
</organism>
<dbReference type="GO" id="GO:0007166">
    <property type="term" value="P:cell surface receptor signaling pathway"/>
    <property type="evidence" value="ECO:0007669"/>
    <property type="project" value="TreeGrafter"/>
</dbReference>
<dbReference type="Proteomes" id="UP001295684">
    <property type="component" value="Unassembled WGS sequence"/>
</dbReference>
<feature type="domain" description="PA14" evidence="5">
    <location>
        <begin position="127"/>
        <end position="265"/>
    </location>
</feature>
<evidence type="ECO:0000259" key="5">
    <source>
        <dbReference type="PROSITE" id="PS51820"/>
    </source>
</evidence>
<gene>
    <name evidence="6" type="ORF">ECRASSUSDP1_LOCUS5309</name>
</gene>
<dbReference type="PROSITE" id="PS51820">
    <property type="entry name" value="PA14"/>
    <property type="match status" value="1"/>
</dbReference>
<evidence type="ECO:0000256" key="3">
    <source>
        <dbReference type="ARBA" id="ARBA00023157"/>
    </source>
</evidence>
<dbReference type="EMBL" id="CAMPGE010005123">
    <property type="protein sequence ID" value="CAI2363969.1"/>
    <property type="molecule type" value="Genomic_DNA"/>
</dbReference>
<protein>
    <recommendedName>
        <fullName evidence="5">PA14 domain-containing protein</fullName>
    </recommendedName>
</protein>
<dbReference type="GO" id="GO:0006508">
    <property type="term" value="P:proteolysis"/>
    <property type="evidence" value="ECO:0007669"/>
    <property type="project" value="TreeGrafter"/>
</dbReference>
<dbReference type="PANTHER" id="PTHR46130">
    <property type="entry name" value="LAMGL DOMAIN-CONTAINING PROTEIN"/>
    <property type="match status" value="1"/>
</dbReference>
<comment type="caution">
    <text evidence="6">The sequence shown here is derived from an EMBL/GenBank/DDBJ whole genome shotgun (WGS) entry which is preliminary data.</text>
</comment>
<reference evidence="6" key="1">
    <citation type="submission" date="2023-07" db="EMBL/GenBank/DDBJ databases">
        <authorList>
            <consortium name="AG Swart"/>
            <person name="Singh M."/>
            <person name="Singh A."/>
            <person name="Seah K."/>
            <person name="Emmerich C."/>
        </authorList>
    </citation>
    <scope>NUCLEOTIDE SEQUENCE</scope>
    <source>
        <strain evidence="6">DP1</strain>
    </source>
</reference>
<dbReference type="AlphaFoldDB" id="A0AAD1UBV8"/>
<evidence type="ECO:0000256" key="2">
    <source>
        <dbReference type="ARBA" id="ARBA00022737"/>
    </source>
</evidence>
<dbReference type="SUPFAM" id="SSF56988">
    <property type="entry name" value="Anthrax protective antigen"/>
    <property type="match status" value="1"/>
</dbReference>